<dbReference type="AlphaFoldDB" id="A0A1H2SMJ3"/>
<dbReference type="GO" id="GO:0005525">
    <property type="term" value="F:GTP binding"/>
    <property type="evidence" value="ECO:0007669"/>
    <property type="project" value="InterPro"/>
</dbReference>
<dbReference type="Gene3D" id="1.10.287.130">
    <property type="match status" value="1"/>
</dbReference>
<dbReference type="GO" id="GO:0005737">
    <property type="term" value="C:cytoplasm"/>
    <property type="evidence" value="ECO:0007669"/>
    <property type="project" value="TreeGrafter"/>
</dbReference>
<evidence type="ECO:0000313" key="3">
    <source>
        <dbReference type="Proteomes" id="UP000198539"/>
    </source>
</evidence>
<dbReference type="Gene3D" id="1.20.5.170">
    <property type="match status" value="1"/>
</dbReference>
<evidence type="ECO:0000256" key="1">
    <source>
        <dbReference type="ARBA" id="ARBA00009625"/>
    </source>
</evidence>
<evidence type="ECO:0000313" key="2">
    <source>
        <dbReference type="EMBL" id="SDW32685.1"/>
    </source>
</evidence>
<dbReference type="STRING" id="564137.SAMN04488238_101649"/>
<name>A0A1H2SMJ3_9RHOB</name>
<dbReference type="InterPro" id="IPR005129">
    <property type="entry name" value="GTPase_ArgK"/>
</dbReference>
<dbReference type="NCBIfam" id="TIGR00750">
    <property type="entry name" value="lao"/>
    <property type="match status" value="1"/>
</dbReference>
<dbReference type="PANTHER" id="PTHR23408:SF3">
    <property type="entry name" value="METHYLMALONIC ACIDURIA TYPE A PROTEIN, MITOCHONDRIAL"/>
    <property type="match status" value="1"/>
</dbReference>
<protein>
    <submittedName>
        <fullName evidence="2">LAO/AO transport system kinase</fullName>
    </submittedName>
</protein>
<proteinExistence type="inferred from homology"/>
<keyword evidence="3" id="KW-1185">Reference proteome</keyword>
<dbReference type="NCBIfam" id="NF006958">
    <property type="entry name" value="PRK09435.1"/>
    <property type="match status" value="1"/>
</dbReference>
<dbReference type="InterPro" id="IPR027417">
    <property type="entry name" value="P-loop_NTPase"/>
</dbReference>
<dbReference type="Proteomes" id="UP000198539">
    <property type="component" value="Unassembled WGS sequence"/>
</dbReference>
<dbReference type="SUPFAM" id="SSF52540">
    <property type="entry name" value="P-loop containing nucleoside triphosphate hydrolases"/>
    <property type="match status" value="1"/>
</dbReference>
<keyword evidence="2" id="KW-0808">Transferase</keyword>
<organism evidence="2 3">
    <name type="scientific">Roseicitreum antarcticum</name>
    <dbReference type="NCBI Taxonomy" id="564137"/>
    <lineage>
        <taxon>Bacteria</taxon>
        <taxon>Pseudomonadati</taxon>
        <taxon>Pseudomonadota</taxon>
        <taxon>Alphaproteobacteria</taxon>
        <taxon>Rhodobacterales</taxon>
        <taxon>Paracoccaceae</taxon>
        <taxon>Roseicitreum</taxon>
    </lineage>
</organism>
<dbReference type="PANTHER" id="PTHR23408">
    <property type="entry name" value="METHYLMALONYL-COA MUTASE"/>
    <property type="match status" value="1"/>
</dbReference>
<dbReference type="GO" id="GO:0016301">
    <property type="term" value="F:kinase activity"/>
    <property type="evidence" value="ECO:0007669"/>
    <property type="project" value="UniProtKB-KW"/>
</dbReference>
<reference evidence="2 3" key="1">
    <citation type="submission" date="2016-10" db="EMBL/GenBank/DDBJ databases">
        <authorList>
            <person name="de Groot N.N."/>
        </authorList>
    </citation>
    <scope>NUCLEOTIDE SEQUENCE [LARGE SCALE GENOMIC DNA]</scope>
    <source>
        <strain evidence="2 3">CGMCC 1.8894</strain>
    </source>
</reference>
<gene>
    <name evidence="2" type="ORF">SAMN04488238_101649</name>
</gene>
<dbReference type="Pfam" id="PF03308">
    <property type="entry name" value="MeaB"/>
    <property type="match status" value="1"/>
</dbReference>
<dbReference type="Gene3D" id="3.40.50.300">
    <property type="entry name" value="P-loop containing nucleotide triphosphate hydrolases"/>
    <property type="match status" value="1"/>
</dbReference>
<keyword evidence="2" id="KW-0418">Kinase</keyword>
<accession>A0A1H2SMJ3</accession>
<dbReference type="CDD" id="cd03114">
    <property type="entry name" value="MMAA-like"/>
    <property type="match status" value="1"/>
</dbReference>
<sequence length="350" mass="37501">MVDTAALASKILEGDRRMLARAITLVESRRVDHRETAMLLLEALTRAAPDRQALRIGLSGTPGVGKSTFIESFGLMLTAQGLRVAVLAVDPSSARTGGSILGDKTRMERLSRDPRAFIRPSPSQTHLGGVARRTRDAVALCEAADFDVVLIETVGVGQSETVVAEVSDVFLLLLAPAGGDELQGVKRGIMEVADMILVNKADGDLKAAANRTCADYAGALRLLRRSPQDPEGYPRAMTVSALHDEETAKSQAIAGRQTAVSGLAQVWEAIRALTDWRRDNGHWDTRRAAQARHWFMDEVRQGLLARLNTPEARAALETLGAEVAAGATTPGRAATVLLHDHLPQNAKANG</sequence>
<dbReference type="EMBL" id="FNOM01000001">
    <property type="protein sequence ID" value="SDW32685.1"/>
    <property type="molecule type" value="Genomic_DNA"/>
</dbReference>
<dbReference type="GO" id="GO:0003924">
    <property type="term" value="F:GTPase activity"/>
    <property type="evidence" value="ECO:0007669"/>
    <property type="project" value="InterPro"/>
</dbReference>
<comment type="similarity">
    <text evidence="1">Belongs to the SIMIBI class G3E GTPase family. ArgK/MeaB subfamily.</text>
</comment>